<keyword evidence="3" id="KW-0805">Transcription regulation</keyword>
<dbReference type="InterPro" id="IPR052360">
    <property type="entry name" value="Transcr_Regulatory_Proteins"/>
</dbReference>
<gene>
    <name evidence="7" type="ORF">Plec18167_003834</name>
</gene>
<keyword evidence="6" id="KW-0539">Nucleus</keyword>
<evidence type="ECO:0000256" key="6">
    <source>
        <dbReference type="ARBA" id="ARBA00023242"/>
    </source>
</evidence>
<evidence type="ECO:0000256" key="3">
    <source>
        <dbReference type="ARBA" id="ARBA00023015"/>
    </source>
</evidence>
<organism evidence="7 8">
    <name type="scientific">Paecilomyces lecythidis</name>
    <dbReference type="NCBI Taxonomy" id="3004212"/>
    <lineage>
        <taxon>Eukaryota</taxon>
        <taxon>Fungi</taxon>
        <taxon>Dikarya</taxon>
        <taxon>Ascomycota</taxon>
        <taxon>Pezizomycotina</taxon>
        <taxon>Eurotiomycetes</taxon>
        <taxon>Eurotiomycetidae</taxon>
        <taxon>Eurotiales</taxon>
        <taxon>Thermoascaceae</taxon>
        <taxon>Paecilomyces</taxon>
    </lineage>
</organism>
<evidence type="ECO:0000313" key="7">
    <source>
        <dbReference type="EMBL" id="KAL1880430.1"/>
    </source>
</evidence>
<sequence>MPAITSVTTTTVPGEDRALDFFFHKAAPQLAGFFEGSFWKGSVLQLSLSEPAIRQAIASIGSLYEQEASFCPSPSSDGGNMRSGFAVRLYNRAIRSVIEKTAADKSAIPVIVMASILFACFEFLRRNGTAAETHIASGINLLRTWREKTGSGPSGPWGRKYVSFESHFIETELAPILSLFNLNTSEFGPCSRSRVLLNGVDESGLLVLAERFESLREARIALVDMVTAALSLFERVEADLSHGQLPEPDILVAFDSIRGRLDQWKVNFEDLTRRRESTWDKEQQKAADAVRIMWHSADIGIITYNVTCESDWDRYRPAYEAILQIADSLISDPGDYQDELPKTLSLDLGLIFPLHAVAWKCRWPSLRRKGLDLLLRIPRQEWLLDAQCYHTIFSRIMEIEEAHLNMPSGIIPGDDTLPPEHARVHDFYCTRGLETNGEDTLCAITFLTKPDGLDKEWHYQTEYIHLGSSQMNAPANLISCKKWAKPELTNPATVSLLKTAVFGSVKDSASDIS</sequence>
<evidence type="ECO:0000256" key="5">
    <source>
        <dbReference type="ARBA" id="ARBA00023163"/>
    </source>
</evidence>
<keyword evidence="2" id="KW-0862">Zinc</keyword>
<dbReference type="PANTHER" id="PTHR36206">
    <property type="entry name" value="ASPERCRYPTIN BIOSYNTHESIS CLUSTER-SPECIFIC TRANSCRIPTION REGULATOR ATNN-RELATED"/>
    <property type="match status" value="1"/>
</dbReference>
<evidence type="ECO:0000256" key="2">
    <source>
        <dbReference type="ARBA" id="ARBA00022833"/>
    </source>
</evidence>
<proteinExistence type="predicted"/>
<keyword evidence="1" id="KW-0479">Metal-binding</keyword>
<reference evidence="7 8" key="1">
    <citation type="journal article" date="2024" name="IMA Fungus">
        <title>IMA Genome - F19 : A genome assembly and annotation guide to empower mycologists, including annotated draft genome sequences of Ceratocystis pirilliformis, Diaporthe australafricana, Fusarium ophioides, Paecilomyces lecythidis, and Sporothrix stenoceras.</title>
        <authorList>
            <person name="Aylward J."/>
            <person name="Wilson A.M."/>
            <person name="Visagie C.M."/>
            <person name="Spraker J."/>
            <person name="Barnes I."/>
            <person name="Buitendag C."/>
            <person name="Ceriani C."/>
            <person name="Del Mar Angel L."/>
            <person name="du Plessis D."/>
            <person name="Fuchs T."/>
            <person name="Gasser K."/>
            <person name="Kramer D."/>
            <person name="Li W."/>
            <person name="Munsamy K."/>
            <person name="Piso A."/>
            <person name="Price J.L."/>
            <person name="Sonnekus B."/>
            <person name="Thomas C."/>
            <person name="van der Nest A."/>
            <person name="van Dijk A."/>
            <person name="van Heerden A."/>
            <person name="van Vuuren N."/>
            <person name="Yilmaz N."/>
            <person name="Duong T.A."/>
            <person name="van der Merwe N.A."/>
            <person name="Wingfield M.J."/>
            <person name="Wingfield B.D."/>
        </authorList>
    </citation>
    <scope>NUCLEOTIDE SEQUENCE [LARGE SCALE GENOMIC DNA]</scope>
    <source>
        <strain evidence="7 8">CMW 18167</strain>
    </source>
</reference>
<keyword evidence="8" id="KW-1185">Reference proteome</keyword>
<keyword evidence="4" id="KW-0238">DNA-binding</keyword>
<protein>
    <submittedName>
        <fullName evidence="7">Uncharacterized protein</fullName>
    </submittedName>
</protein>
<accession>A0ABR3XXM9</accession>
<comment type="caution">
    <text evidence="7">The sequence shown here is derived from an EMBL/GenBank/DDBJ whole genome shotgun (WGS) entry which is preliminary data.</text>
</comment>
<evidence type="ECO:0000256" key="4">
    <source>
        <dbReference type="ARBA" id="ARBA00023125"/>
    </source>
</evidence>
<dbReference type="PANTHER" id="PTHR36206:SF12">
    <property type="entry name" value="ASPERCRYPTIN BIOSYNTHESIS CLUSTER-SPECIFIC TRANSCRIPTION REGULATOR ATNN-RELATED"/>
    <property type="match status" value="1"/>
</dbReference>
<dbReference type="Proteomes" id="UP001583193">
    <property type="component" value="Unassembled WGS sequence"/>
</dbReference>
<evidence type="ECO:0000256" key="1">
    <source>
        <dbReference type="ARBA" id="ARBA00022723"/>
    </source>
</evidence>
<dbReference type="EMBL" id="JAVDPF010000009">
    <property type="protein sequence ID" value="KAL1880430.1"/>
    <property type="molecule type" value="Genomic_DNA"/>
</dbReference>
<keyword evidence="5" id="KW-0804">Transcription</keyword>
<name>A0ABR3XXM9_9EURO</name>
<evidence type="ECO:0000313" key="8">
    <source>
        <dbReference type="Proteomes" id="UP001583193"/>
    </source>
</evidence>